<evidence type="ECO:0000256" key="2">
    <source>
        <dbReference type="ARBA" id="ARBA00022649"/>
    </source>
</evidence>
<dbReference type="GO" id="GO:0006351">
    <property type="term" value="P:DNA-templated transcription"/>
    <property type="evidence" value="ECO:0007669"/>
    <property type="project" value="TreeGrafter"/>
</dbReference>
<proteinExistence type="inferred from homology"/>
<dbReference type="EMBL" id="FNFY01000002">
    <property type="protein sequence ID" value="SDK32774.1"/>
    <property type="molecule type" value="Genomic_DNA"/>
</dbReference>
<dbReference type="AlphaFoldDB" id="A0A1G9B0Y5"/>
<gene>
    <name evidence="3" type="ORF">SAMN05216216_10258</name>
</gene>
<accession>A0A1G9B0Y5</accession>
<reference evidence="4" key="1">
    <citation type="submission" date="2016-10" db="EMBL/GenBank/DDBJ databases">
        <authorList>
            <person name="Varghese N."/>
            <person name="Submissions S."/>
        </authorList>
    </citation>
    <scope>NUCLEOTIDE SEQUENCE [LARGE SCALE GENOMIC DNA]</scope>
    <source>
        <strain evidence="4">CGMCC 1.8895</strain>
    </source>
</reference>
<dbReference type="Proteomes" id="UP000199008">
    <property type="component" value="Unassembled WGS sequence"/>
</dbReference>
<comment type="similarity">
    <text evidence="1">Belongs to the RelB/DinJ antitoxin family.</text>
</comment>
<dbReference type="NCBIfam" id="TIGR02384">
    <property type="entry name" value="RelB_DinJ"/>
    <property type="match status" value="1"/>
</dbReference>
<dbReference type="InterPro" id="IPR007337">
    <property type="entry name" value="RelB/DinJ"/>
</dbReference>
<dbReference type="Gene3D" id="1.10.1220.10">
    <property type="entry name" value="Met repressor-like"/>
    <property type="match status" value="1"/>
</dbReference>
<dbReference type="GO" id="GO:0006355">
    <property type="term" value="P:regulation of DNA-templated transcription"/>
    <property type="evidence" value="ECO:0007669"/>
    <property type="project" value="InterPro"/>
</dbReference>
<dbReference type="PANTHER" id="PTHR38781:SF1">
    <property type="entry name" value="ANTITOXIN DINJ-RELATED"/>
    <property type="match status" value="1"/>
</dbReference>
<name>A0A1G9B0Y5_9BACL</name>
<sequence>MAMGRLNLRIDDQLKEDANELFNEMGIDMSTAIKLFLTQSVREGRVPFVIGEPLESLKARHEILNEEGETYSSVKELMDNINED</sequence>
<dbReference type="InterPro" id="IPR013321">
    <property type="entry name" value="Arc_rbn_hlx_hlx"/>
</dbReference>
<evidence type="ECO:0000313" key="3">
    <source>
        <dbReference type="EMBL" id="SDK32774.1"/>
    </source>
</evidence>
<protein>
    <submittedName>
        <fullName evidence="3">DNA-damage-inducible protein J</fullName>
    </submittedName>
</protein>
<dbReference type="Pfam" id="PF04221">
    <property type="entry name" value="RelB"/>
    <property type="match status" value="1"/>
</dbReference>
<organism evidence="3 4">
    <name type="scientific">Lacicoccus qingdaonensis</name>
    <dbReference type="NCBI Taxonomy" id="576118"/>
    <lineage>
        <taxon>Bacteria</taxon>
        <taxon>Bacillati</taxon>
        <taxon>Bacillota</taxon>
        <taxon>Bacilli</taxon>
        <taxon>Bacillales</taxon>
        <taxon>Salinicoccaceae</taxon>
        <taxon>Lacicoccus</taxon>
    </lineage>
</organism>
<evidence type="ECO:0000256" key="1">
    <source>
        <dbReference type="ARBA" id="ARBA00010562"/>
    </source>
</evidence>
<keyword evidence="4" id="KW-1185">Reference proteome</keyword>
<dbReference type="STRING" id="576118.SAMN05216216_10258"/>
<evidence type="ECO:0000313" key="4">
    <source>
        <dbReference type="Proteomes" id="UP000199008"/>
    </source>
</evidence>
<keyword evidence="2" id="KW-1277">Toxin-antitoxin system</keyword>
<dbReference type="PANTHER" id="PTHR38781">
    <property type="entry name" value="ANTITOXIN DINJ-RELATED"/>
    <property type="match status" value="1"/>
</dbReference>